<dbReference type="RefSeq" id="WP_007182231.1">
    <property type="nucleotide sequence ID" value="NZ_LR699553.1"/>
</dbReference>
<dbReference type="AlphaFoldDB" id="A0A5Q4YV68"/>
<evidence type="ECO:0000256" key="5">
    <source>
        <dbReference type="PIRSR" id="PIRSR015582-2"/>
    </source>
</evidence>
<dbReference type="InterPro" id="IPR015813">
    <property type="entry name" value="Pyrv/PenolPyrv_kinase-like_dom"/>
</dbReference>
<protein>
    <submittedName>
        <fullName evidence="7">Citrate lyase beta subunit</fullName>
    </submittedName>
</protein>
<dbReference type="InterPro" id="IPR005000">
    <property type="entry name" value="Aldolase/citrate-lyase_domain"/>
</dbReference>
<feature type="domain" description="HpcH/HpaI aldolase/citrate lyase" evidence="6">
    <location>
        <begin position="5"/>
        <end position="234"/>
    </location>
</feature>
<dbReference type="PANTHER" id="PTHR32308:SF0">
    <property type="entry name" value="HPCH_HPAI ALDOLASE_CITRATE LYASE DOMAIN-CONTAINING PROTEIN"/>
    <property type="match status" value="1"/>
</dbReference>
<dbReference type="InterPro" id="IPR040442">
    <property type="entry name" value="Pyrv_kinase-like_dom_sf"/>
</dbReference>
<evidence type="ECO:0000256" key="1">
    <source>
        <dbReference type="ARBA" id="ARBA00001946"/>
    </source>
</evidence>
<dbReference type="KEGG" id="pdio:PDMSB3_1756"/>
<dbReference type="Proteomes" id="UP000325811">
    <property type="component" value="Chromosome I"/>
</dbReference>
<dbReference type="PANTHER" id="PTHR32308">
    <property type="entry name" value="LYASE BETA SUBUNIT, PUTATIVE (AFU_ORTHOLOGUE AFUA_4G13030)-RELATED"/>
    <property type="match status" value="1"/>
</dbReference>
<dbReference type="Gene3D" id="3.20.20.60">
    <property type="entry name" value="Phosphoenolpyruvate-binding domains"/>
    <property type="match status" value="1"/>
</dbReference>
<reference evidence="7 8" key="1">
    <citation type="submission" date="2019-08" db="EMBL/GenBank/DDBJ databases">
        <authorList>
            <person name="Herpell B J."/>
        </authorList>
    </citation>
    <scope>NUCLEOTIDE SEQUENCE [LARGE SCALE GENOMIC DNA]</scope>
    <source>
        <strain evidence="8">Msb3</strain>
    </source>
</reference>
<dbReference type="EMBL" id="LR699553">
    <property type="protein sequence ID" value="VVD28212.1"/>
    <property type="molecule type" value="Genomic_DNA"/>
</dbReference>
<feature type="binding site" evidence="4">
    <location>
        <position position="130"/>
    </location>
    <ligand>
        <name>substrate</name>
    </ligand>
</feature>
<sequence length="290" mass="30300">MSAAQSWLFVPGDSARKIERALQGDAHALIFDWEDAVAPAAKAAARQTTAAALAAAGAPAGRCWIRVNALSTAFFDDDIAALPGAAIAGVVLPKACGVRDIEQLGAALEQFERANGLAAGVLRIVAIVTESAASVLALSEFRAPVSRLHAVMWGGEDLAADLGVANNRETRSDAHAAYRAPFQLARNLTLFAAAAAECLAIDAVFTDLHAQDALLAESAAARADGFGAKAAIHPDQVAVINRTFAPTAQERMWAQQVIAALDQQRGGLAVLDGKMLDAPHLRLAKRILSR</sequence>
<evidence type="ECO:0000256" key="3">
    <source>
        <dbReference type="ARBA" id="ARBA00022842"/>
    </source>
</evidence>
<comment type="cofactor">
    <cofactor evidence="1">
        <name>Mg(2+)</name>
        <dbReference type="ChEBI" id="CHEBI:18420"/>
    </cofactor>
</comment>
<dbReference type="GO" id="GO:0000287">
    <property type="term" value="F:magnesium ion binding"/>
    <property type="evidence" value="ECO:0007669"/>
    <property type="project" value="TreeGrafter"/>
</dbReference>
<accession>A0A5Q4YV68</accession>
<evidence type="ECO:0000313" key="8">
    <source>
        <dbReference type="Proteomes" id="UP000325811"/>
    </source>
</evidence>
<keyword evidence="7" id="KW-0456">Lyase</keyword>
<evidence type="ECO:0000313" key="7">
    <source>
        <dbReference type="EMBL" id="VVD28212.1"/>
    </source>
</evidence>
<feature type="binding site" evidence="5">
    <location>
        <position position="157"/>
    </location>
    <ligand>
        <name>Mg(2+)</name>
        <dbReference type="ChEBI" id="CHEBI:18420"/>
    </ligand>
</feature>
<dbReference type="GO" id="GO:0016829">
    <property type="term" value="F:lyase activity"/>
    <property type="evidence" value="ECO:0007669"/>
    <property type="project" value="UniProtKB-KW"/>
</dbReference>
<dbReference type="SUPFAM" id="SSF51621">
    <property type="entry name" value="Phosphoenolpyruvate/pyruvate domain"/>
    <property type="match status" value="1"/>
</dbReference>
<name>A0A5Q4YV68_9BURK</name>
<keyword evidence="8" id="KW-1185">Reference proteome</keyword>
<feature type="binding site" evidence="5">
    <location>
        <position position="130"/>
    </location>
    <ligand>
        <name>Mg(2+)</name>
        <dbReference type="ChEBI" id="CHEBI:18420"/>
    </ligand>
</feature>
<organism evidence="7 8">
    <name type="scientific">Paraburkholderia dioscoreae</name>
    <dbReference type="NCBI Taxonomy" id="2604047"/>
    <lineage>
        <taxon>Bacteria</taxon>
        <taxon>Pseudomonadati</taxon>
        <taxon>Pseudomonadota</taxon>
        <taxon>Betaproteobacteria</taxon>
        <taxon>Burkholderiales</taxon>
        <taxon>Burkholderiaceae</taxon>
        <taxon>Paraburkholderia</taxon>
    </lineage>
</organism>
<keyword evidence="3 5" id="KW-0460">Magnesium</keyword>
<dbReference type="InterPro" id="IPR011206">
    <property type="entry name" value="Citrate_lyase_beta/mcl1/mcl2"/>
</dbReference>
<dbReference type="Pfam" id="PF03328">
    <property type="entry name" value="HpcH_HpaI"/>
    <property type="match status" value="1"/>
</dbReference>
<dbReference type="PIRSF" id="PIRSF015582">
    <property type="entry name" value="Cit_lyase_B"/>
    <property type="match status" value="1"/>
</dbReference>
<evidence type="ECO:0000256" key="2">
    <source>
        <dbReference type="ARBA" id="ARBA00022723"/>
    </source>
</evidence>
<proteinExistence type="predicted"/>
<keyword evidence="2 5" id="KW-0479">Metal-binding</keyword>
<gene>
    <name evidence="7" type="ORF">PDMSB3_1756</name>
</gene>
<evidence type="ECO:0000256" key="4">
    <source>
        <dbReference type="PIRSR" id="PIRSR015582-1"/>
    </source>
</evidence>
<feature type="binding site" evidence="4">
    <location>
        <position position="66"/>
    </location>
    <ligand>
        <name>substrate</name>
    </ligand>
</feature>
<dbReference type="GO" id="GO:0006107">
    <property type="term" value="P:oxaloacetate metabolic process"/>
    <property type="evidence" value="ECO:0007669"/>
    <property type="project" value="TreeGrafter"/>
</dbReference>
<evidence type="ECO:0000259" key="6">
    <source>
        <dbReference type="Pfam" id="PF03328"/>
    </source>
</evidence>